<organism evidence="1 2">
    <name type="scientific">Ignelater luminosus</name>
    <name type="common">Cucubano</name>
    <name type="synonym">Pyrophorus luminosus</name>
    <dbReference type="NCBI Taxonomy" id="2038154"/>
    <lineage>
        <taxon>Eukaryota</taxon>
        <taxon>Metazoa</taxon>
        <taxon>Ecdysozoa</taxon>
        <taxon>Arthropoda</taxon>
        <taxon>Hexapoda</taxon>
        <taxon>Insecta</taxon>
        <taxon>Pterygota</taxon>
        <taxon>Neoptera</taxon>
        <taxon>Endopterygota</taxon>
        <taxon>Coleoptera</taxon>
        <taxon>Polyphaga</taxon>
        <taxon>Elateriformia</taxon>
        <taxon>Elateroidea</taxon>
        <taxon>Elateridae</taxon>
        <taxon>Agrypninae</taxon>
        <taxon>Pyrophorini</taxon>
        <taxon>Ignelater</taxon>
    </lineage>
</organism>
<comment type="caution">
    <text evidence="1">The sequence shown here is derived from an EMBL/GenBank/DDBJ whole genome shotgun (WGS) entry which is preliminary data.</text>
</comment>
<gene>
    <name evidence="1" type="ORF">ILUMI_16796</name>
</gene>
<evidence type="ECO:0000313" key="1">
    <source>
        <dbReference type="EMBL" id="KAF2889377.1"/>
    </source>
</evidence>
<accession>A0A8K0G5M1</accession>
<sequence length="85" mass="9950">MEQLFRNDDPTSKFETLLRPRKRLDMIQLQDLSLKHTIKQETKKFGKTINSTKENENIADGDCNSDKYSDNELCECEEPEDVNII</sequence>
<dbReference type="EMBL" id="VTPC01067484">
    <property type="protein sequence ID" value="KAF2889377.1"/>
    <property type="molecule type" value="Genomic_DNA"/>
</dbReference>
<reference evidence="1" key="1">
    <citation type="submission" date="2019-08" db="EMBL/GenBank/DDBJ databases">
        <title>The genome of the North American firefly Photinus pyralis.</title>
        <authorList>
            <consortium name="Photinus pyralis genome working group"/>
            <person name="Fallon T.R."/>
            <person name="Sander Lower S.E."/>
            <person name="Weng J.-K."/>
        </authorList>
    </citation>
    <scope>NUCLEOTIDE SEQUENCE</scope>
    <source>
        <strain evidence="1">TRF0915ILg1</strain>
        <tissue evidence="1">Whole body</tissue>
    </source>
</reference>
<dbReference type="AlphaFoldDB" id="A0A8K0G5M1"/>
<protein>
    <submittedName>
        <fullName evidence="1">Uncharacterized protein</fullName>
    </submittedName>
</protein>
<keyword evidence="2" id="KW-1185">Reference proteome</keyword>
<name>A0A8K0G5M1_IGNLU</name>
<dbReference type="Proteomes" id="UP000801492">
    <property type="component" value="Unassembled WGS sequence"/>
</dbReference>
<proteinExistence type="predicted"/>
<evidence type="ECO:0000313" key="2">
    <source>
        <dbReference type="Proteomes" id="UP000801492"/>
    </source>
</evidence>